<evidence type="ECO:0000313" key="2">
    <source>
        <dbReference type="EMBL" id="RQW74890.1"/>
    </source>
</evidence>
<comment type="caution">
    <text evidence="2">The sequence shown here is derived from an EMBL/GenBank/DDBJ whole genome shotgun (WGS) entry which is preliminary data.</text>
</comment>
<proteinExistence type="predicted"/>
<evidence type="ECO:0000259" key="1">
    <source>
        <dbReference type="PROSITE" id="PS50965"/>
    </source>
</evidence>
<accession>A0A3N9UFF0</accession>
<reference evidence="2 3" key="1">
    <citation type="journal article" date="2013" name="J. Microbiol.">
        <title>Lysinibacillus chungkukjangi sp. nov., isolated from Chungkukjang, Korean fermented soybean food.</title>
        <authorList>
            <person name="Kim S.J."/>
            <person name="Jang Y.H."/>
            <person name="Hamada M."/>
            <person name="Ahn J.H."/>
            <person name="Weon H.Y."/>
            <person name="Suzuki K."/>
            <person name="Whang K.S."/>
            <person name="Kwon S.W."/>
        </authorList>
    </citation>
    <scope>NUCLEOTIDE SEQUENCE [LARGE SCALE GENOMIC DNA]</scope>
    <source>
        <strain evidence="2 3">MCCC 1A12701</strain>
    </source>
</reference>
<dbReference type="EMBL" id="RRCT01000007">
    <property type="protein sequence ID" value="RQW74890.1"/>
    <property type="molecule type" value="Genomic_DNA"/>
</dbReference>
<dbReference type="AlphaFoldDB" id="A0A3N9UFF0"/>
<dbReference type="OrthoDB" id="5782056at2"/>
<gene>
    <name evidence="2" type="ORF">EBB45_09890</name>
</gene>
<dbReference type="Pfam" id="PF08378">
    <property type="entry name" value="NERD"/>
    <property type="match status" value="1"/>
</dbReference>
<feature type="domain" description="NERD" evidence="1">
    <location>
        <begin position="43"/>
        <end position="160"/>
    </location>
</feature>
<keyword evidence="3" id="KW-1185">Reference proteome</keyword>
<dbReference type="InterPro" id="IPR011528">
    <property type="entry name" value="NERD"/>
</dbReference>
<evidence type="ECO:0000313" key="3">
    <source>
        <dbReference type="Proteomes" id="UP000274033"/>
    </source>
</evidence>
<dbReference type="PROSITE" id="PS50965">
    <property type="entry name" value="NERD"/>
    <property type="match status" value="1"/>
</dbReference>
<name>A0A3N9UFF0_9BACI</name>
<dbReference type="Proteomes" id="UP000274033">
    <property type="component" value="Unassembled WGS sequence"/>
</dbReference>
<sequence>MFDLFKKAIHTIGKQLRESSPFSTVSTYKEETGKGIFSAVSNKGSYGEFLSYKKLSALPGYHKVLFNIYLPNGKGQTTEIDVVFLHETGVYVIESKNYSGWIFGNEKDMNWMQTFPNGKKYPFYNPIKQNAGHIRALQSILPSIDSGLYKSLIVFSERCSLKKVYHDSPNTYVMNRNHLKKIMTEEINSSSYQLEPEYIDKVYRFLSHYSKAEQIVKEQHVETIQGRK</sequence>
<protein>
    <submittedName>
        <fullName evidence="2">NERD domain-containing protein</fullName>
    </submittedName>
</protein>
<dbReference type="RefSeq" id="WP_124764314.1">
    <property type="nucleotide sequence ID" value="NZ_JAFBDY010000006.1"/>
</dbReference>
<organism evidence="2 3">
    <name type="scientific">Lysinibacillus composti</name>
    <dbReference type="NCBI Taxonomy" id="720633"/>
    <lineage>
        <taxon>Bacteria</taxon>
        <taxon>Bacillati</taxon>
        <taxon>Bacillota</taxon>
        <taxon>Bacilli</taxon>
        <taxon>Bacillales</taxon>
        <taxon>Bacillaceae</taxon>
        <taxon>Lysinibacillus</taxon>
    </lineage>
</organism>